<reference evidence="3 4" key="1">
    <citation type="submission" date="2019-06" db="EMBL/GenBank/DDBJ databases">
        <title>Genomic Encyclopedia of Archaeal and Bacterial Type Strains, Phase II (KMG-II): from individual species to whole genera.</title>
        <authorList>
            <person name="Goeker M."/>
        </authorList>
    </citation>
    <scope>NUCLEOTIDE SEQUENCE [LARGE SCALE GENOMIC DNA]</scope>
    <source>
        <strain evidence="3 4">DSM 7270</strain>
    </source>
</reference>
<dbReference type="InterPro" id="IPR005031">
    <property type="entry name" value="COQ10_START"/>
</dbReference>
<sequence>MSLSRTRDSNFSGPHISPPCHGVPGPVCMKTVQKSVLIWYSPKEMFDLVTAVERYPEFLPWCDRAQVLERSEAGMTAEVGIALGGIRQTFVTRNVHELGERVQMHLVKGPFSKLEGDWRFLPVGDGTQRACKVELQLNYGFSSAALAALVGPVFDRIAATMVDAFVKRAEQVYG</sequence>
<protein>
    <submittedName>
        <fullName evidence="3">Ribosome-associated toxin RatA of RatAB toxin-antitoxin module</fullName>
    </submittedName>
</protein>
<dbReference type="EMBL" id="VFPV01000001">
    <property type="protein sequence ID" value="TQN07460.1"/>
    <property type="molecule type" value="Genomic_DNA"/>
</dbReference>
<name>A0A543LJH4_9BURK</name>
<dbReference type="SUPFAM" id="SSF55961">
    <property type="entry name" value="Bet v1-like"/>
    <property type="match status" value="1"/>
</dbReference>
<dbReference type="GO" id="GO:0048039">
    <property type="term" value="F:ubiquinone binding"/>
    <property type="evidence" value="ECO:0007669"/>
    <property type="project" value="InterPro"/>
</dbReference>
<dbReference type="InterPro" id="IPR044996">
    <property type="entry name" value="COQ10-like"/>
</dbReference>
<evidence type="ECO:0000256" key="1">
    <source>
        <dbReference type="ARBA" id="ARBA00008918"/>
    </source>
</evidence>
<evidence type="ECO:0000259" key="2">
    <source>
        <dbReference type="Pfam" id="PF03364"/>
    </source>
</evidence>
<feature type="domain" description="Coenzyme Q-binding protein COQ10 START" evidence="2">
    <location>
        <begin position="40"/>
        <end position="165"/>
    </location>
</feature>
<dbReference type="Pfam" id="PF03364">
    <property type="entry name" value="Polyketide_cyc"/>
    <property type="match status" value="1"/>
</dbReference>
<accession>A0A543LJH4</accession>
<comment type="similarity">
    <text evidence="1">Belongs to the ribosome association toxin RatA family.</text>
</comment>
<dbReference type="CDD" id="cd07813">
    <property type="entry name" value="COQ10p_like"/>
    <property type="match status" value="1"/>
</dbReference>
<gene>
    <name evidence="3" type="ORF">BDD18_0582</name>
</gene>
<dbReference type="PANTHER" id="PTHR12901:SF10">
    <property type="entry name" value="COENZYME Q-BINDING PROTEIN COQ10, MITOCHONDRIAL"/>
    <property type="match status" value="1"/>
</dbReference>
<dbReference type="PANTHER" id="PTHR12901">
    <property type="entry name" value="SPERM PROTEIN HOMOLOG"/>
    <property type="match status" value="1"/>
</dbReference>
<evidence type="ECO:0000313" key="4">
    <source>
        <dbReference type="Proteomes" id="UP000316993"/>
    </source>
</evidence>
<dbReference type="GO" id="GO:0045333">
    <property type="term" value="P:cellular respiration"/>
    <property type="evidence" value="ECO:0007669"/>
    <property type="project" value="InterPro"/>
</dbReference>
<dbReference type="AlphaFoldDB" id="A0A543LJH4"/>
<evidence type="ECO:0000313" key="3">
    <source>
        <dbReference type="EMBL" id="TQN07460.1"/>
    </source>
</evidence>
<organism evidence="3 4">
    <name type="scientific">Acidovorax temperans</name>
    <dbReference type="NCBI Taxonomy" id="80878"/>
    <lineage>
        <taxon>Bacteria</taxon>
        <taxon>Pseudomonadati</taxon>
        <taxon>Pseudomonadota</taxon>
        <taxon>Betaproteobacteria</taxon>
        <taxon>Burkholderiales</taxon>
        <taxon>Comamonadaceae</taxon>
        <taxon>Acidovorax</taxon>
    </lineage>
</organism>
<proteinExistence type="inferred from homology"/>
<dbReference type="InterPro" id="IPR023393">
    <property type="entry name" value="START-like_dom_sf"/>
</dbReference>
<comment type="caution">
    <text evidence="3">The sequence shown here is derived from an EMBL/GenBank/DDBJ whole genome shotgun (WGS) entry which is preliminary data.</text>
</comment>
<dbReference type="Gene3D" id="3.30.530.20">
    <property type="match status" value="1"/>
</dbReference>
<dbReference type="Proteomes" id="UP000316993">
    <property type="component" value="Unassembled WGS sequence"/>
</dbReference>